<gene>
    <name evidence="2" type="ORF">P0O24_04215</name>
</gene>
<comment type="similarity">
    <text evidence="1">Belongs to the CutA family.</text>
</comment>
<evidence type="ECO:0000313" key="2">
    <source>
        <dbReference type="EMBL" id="MDF0592784.1"/>
    </source>
</evidence>
<organism evidence="2 3">
    <name type="scientific">Candidatus Methanocrinis alkalitolerans</name>
    <dbReference type="NCBI Taxonomy" id="3033395"/>
    <lineage>
        <taxon>Archaea</taxon>
        <taxon>Methanobacteriati</taxon>
        <taxon>Methanobacteriota</taxon>
        <taxon>Stenosarchaea group</taxon>
        <taxon>Methanomicrobia</taxon>
        <taxon>Methanotrichales</taxon>
        <taxon>Methanotrichaceae</taxon>
        <taxon>Methanocrinis</taxon>
    </lineage>
</organism>
<dbReference type="Gene3D" id="3.30.70.120">
    <property type="match status" value="1"/>
</dbReference>
<reference evidence="2 3" key="1">
    <citation type="submission" date="2023-03" db="EMBL/GenBank/DDBJ databases">
        <title>Whole genome sequencing of Methanotrichaceae archaeon M04Ac.</title>
        <authorList>
            <person name="Khomyakova M.A."/>
            <person name="Merkel A.Y."/>
            <person name="Slobodkin A.I."/>
        </authorList>
    </citation>
    <scope>NUCLEOTIDE SEQUENCE [LARGE SCALE GENOMIC DNA]</scope>
    <source>
        <strain evidence="2 3">M04Ac</strain>
    </source>
</reference>
<dbReference type="PANTHER" id="PTHR23419:SF8">
    <property type="entry name" value="FI09726P"/>
    <property type="match status" value="1"/>
</dbReference>
<evidence type="ECO:0000313" key="3">
    <source>
        <dbReference type="Proteomes" id="UP001215956"/>
    </source>
</evidence>
<dbReference type="PANTHER" id="PTHR23419">
    <property type="entry name" value="DIVALENT CATION TOLERANCE CUTA-RELATED"/>
    <property type="match status" value="1"/>
</dbReference>
<dbReference type="InterPro" id="IPR015867">
    <property type="entry name" value="N-reg_PII/ATP_PRibTrfase_C"/>
</dbReference>
<accession>A0ABT5XDK9</accession>
<proteinExistence type="inferred from homology"/>
<dbReference type="Proteomes" id="UP001215956">
    <property type="component" value="Unassembled WGS sequence"/>
</dbReference>
<name>A0ABT5XDK9_9EURY</name>
<dbReference type="InterPro" id="IPR011322">
    <property type="entry name" value="N-reg_PII-like_a/b"/>
</dbReference>
<dbReference type="EMBL" id="JARFPL010000009">
    <property type="protein sequence ID" value="MDF0592784.1"/>
    <property type="molecule type" value="Genomic_DNA"/>
</dbReference>
<dbReference type="InterPro" id="IPR004323">
    <property type="entry name" value="Ion_tolerance_CutA"/>
</dbReference>
<dbReference type="SUPFAM" id="SSF54913">
    <property type="entry name" value="GlnB-like"/>
    <property type="match status" value="1"/>
</dbReference>
<dbReference type="Pfam" id="PF03091">
    <property type="entry name" value="CutA1"/>
    <property type="match status" value="1"/>
</dbReference>
<keyword evidence="3" id="KW-1185">Reference proteome</keyword>
<protein>
    <submittedName>
        <fullName evidence="2">Divalent-cation tolerance protein CutA</fullName>
    </submittedName>
</protein>
<sequence length="121" mass="13381">MSCDPVSDYVVVLCTAPPDHSGGLARLVVEERLAACVNISQVRSTFIWEGRVNEEAEDLLIMKTEALRFEDLSARLREVHPYHLPEIIAIPIITGDDLYLAWISESLRGPSTPHGPEADGK</sequence>
<evidence type="ECO:0000256" key="1">
    <source>
        <dbReference type="ARBA" id="ARBA00010169"/>
    </source>
</evidence>
<dbReference type="RefSeq" id="WP_316968489.1">
    <property type="nucleotide sequence ID" value="NZ_JARFPL010000009.1"/>
</dbReference>
<comment type="caution">
    <text evidence="2">The sequence shown here is derived from an EMBL/GenBank/DDBJ whole genome shotgun (WGS) entry which is preliminary data.</text>
</comment>